<dbReference type="Pfam" id="PF10636">
    <property type="entry name" value="hemP"/>
    <property type="match status" value="1"/>
</dbReference>
<dbReference type="AlphaFoldDB" id="A0A327MDH8"/>
<evidence type="ECO:0000256" key="1">
    <source>
        <dbReference type="SAM" id="MobiDB-lite"/>
    </source>
</evidence>
<proteinExistence type="predicted"/>
<organism evidence="2 3">
    <name type="scientific">Roseicella frigidaeris</name>
    <dbReference type="NCBI Taxonomy" id="2230885"/>
    <lineage>
        <taxon>Bacteria</taxon>
        <taxon>Pseudomonadati</taxon>
        <taxon>Pseudomonadota</taxon>
        <taxon>Alphaproteobacteria</taxon>
        <taxon>Acetobacterales</taxon>
        <taxon>Roseomonadaceae</taxon>
        <taxon>Roseicella</taxon>
    </lineage>
</organism>
<dbReference type="RefSeq" id="WP_111467838.1">
    <property type="nucleotide sequence ID" value="NZ_QLIX01000001.1"/>
</dbReference>
<comment type="caution">
    <text evidence="2">The sequence shown here is derived from an EMBL/GenBank/DDBJ whole genome shotgun (WGS) entry which is preliminary data.</text>
</comment>
<gene>
    <name evidence="2" type="ORF">DOO78_00915</name>
</gene>
<evidence type="ECO:0000313" key="2">
    <source>
        <dbReference type="EMBL" id="RAI60727.1"/>
    </source>
</evidence>
<name>A0A327MDH8_9PROT</name>
<dbReference type="EMBL" id="QLIX01000001">
    <property type="protein sequence ID" value="RAI60727.1"/>
    <property type="molecule type" value="Genomic_DNA"/>
</dbReference>
<accession>A0A327MDH8</accession>
<dbReference type="Proteomes" id="UP000249065">
    <property type="component" value="Unassembled WGS sequence"/>
</dbReference>
<dbReference type="Gene3D" id="2.10.70.10">
    <property type="entry name" value="Complement Module, domain 1"/>
    <property type="match status" value="1"/>
</dbReference>
<sequence length="76" mass="8053">MSGRIPEFAPRRAPVPGAEQAVARPPRWAASGPAVAQAPAVRSADLLGGGRELVIWHGSEAYLLRLTANNKLLLTK</sequence>
<evidence type="ECO:0000313" key="3">
    <source>
        <dbReference type="Proteomes" id="UP000249065"/>
    </source>
</evidence>
<reference evidence="3" key="1">
    <citation type="submission" date="2018-06" db="EMBL/GenBank/DDBJ databases">
        <authorList>
            <person name="Khan S.A."/>
        </authorList>
    </citation>
    <scope>NUCLEOTIDE SEQUENCE [LARGE SCALE GENOMIC DNA]</scope>
    <source>
        <strain evidence="3">DB-1506</strain>
    </source>
</reference>
<feature type="region of interest" description="Disordered" evidence="1">
    <location>
        <begin position="1"/>
        <end position="24"/>
    </location>
</feature>
<keyword evidence="3" id="KW-1185">Reference proteome</keyword>
<dbReference type="InterPro" id="IPR019600">
    <property type="entry name" value="Hemin_uptake_protein_HemP"/>
</dbReference>
<protein>
    <submittedName>
        <fullName evidence="2">Hemin uptake protein HemP</fullName>
    </submittedName>
</protein>